<evidence type="ECO:0000259" key="3">
    <source>
        <dbReference type="Pfam" id="PF13962"/>
    </source>
</evidence>
<dbReference type="InterPro" id="IPR026961">
    <property type="entry name" value="PGG_dom"/>
</dbReference>
<feature type="transmembrane region" description="Helical" evidence="2">
    <location>
        <begin position="122"/>
        <end position="139"/>
    </location>
</feature>
<keyword evidence="2" id="KW-1133">Transmembrane helix</keyword>
<dbReference type="Pfam" id="PF13962">
    <property type="entry name" value="PGG"/>
    <property type="match status" value="1"/>
</dbReference>
<name>A0A3L6PKC9_PANMI</name>
<evidence type="ECO:0000313" key="5">
    <source>
        <dbReference type="Proteomes" id="UP000275267"/>
    </source>
</evidence>
<feature type="region of interest" description="Disordered" evidence="1">
    <location>
        <begin position="93"/>
        <end position="113"/>
    </location>
</feature>
<feature type="transmembrane region" description="Helical" evidence="2">
    <location>
        <begin position="20"/>
        <end position="40"/>
    </location>
</feature>
<reference evidence="5" key="1">
    <citation type="journal article" date="2019" name="Nat. Commun.">
        <title>The genome of broomcorn millet.</title>
        <authorList>
            <person name="Zou C."/>
            <person name="Miki D."/>
            <person name="Li D."/>
            <person name="Tang Q."/>
            <person name="Xiao L."/>
            <person name="Rajput S."/>
            <person name="Deng P."/>
            <person name="Jia W."/>
            <person name="Huang R."/>
            <person name="Zhang M."/>
            <person name="Sun Y."/>
            <person name="Hu J."/>
            <person name="Fu X."/>
            <person name="Schnable P.S."/>
            <person name="Li F."/>
            <person name="Zhang H."/>
            <person name="Feng B."/>
            <person name="Zhu X."/>
            <person name="Liu R."/>
            <person name="Schnable J.C."/>
            <person name="Zhu J.-K."/>
            <person name="Zhang H."/>
        </authorList>
    </citation>
    <scope>NUCLEOTIDE SEQUENCE [LARGE SCALE GENOMIC DNA]</scope>
</reference>
<dbReference type="InterPro" id="IPR036259">
    <property type="entry name" value="MFS_trans_sf"/>
</dbReference>
<keyword evidence="2" id="KW-0812">Transmembrane</keyword>
<evidence type="ECO:0000313" key="4">
    <source>
        <dbReference type="EMBL" id="RLM57769.1"/>
    </source>
</evidence>
<dbReference type="PANTHER" id="PTHR24177:SF465">
    <property type="entry name" value="OS06G0294400 PROTEIN"/>
    <property type="match status" value="1"/>
</dbReference>
<dbReference type="PANTHER" id="PTHR24177">
    <property type="entry name" value="CASKIN"/>
    <property type="match status" value="1"/>
</dbReference>
<dbReference type="AlphaFoldDB" id="A0A3L6PKC9"/>
<accession>A0A3L6PKC9</accession>
<feature type="domain" description="PGG" evidence="3">
    <location>
        <begin position="114"/>
        <end position="230"/>
    </location>
</feature>
<keyword evidence="5" id="KW-1185">Reference proteome</keyword>
<feature type="transmembrane region" description="Helical" evidence="2">
    <location>
        <begin position="52"/>
        <end position="75"/>
    </location>
</feature>
<feature type="transmembrane region" description="Helical" evidence="2">
    <location>
        <begin position="236"/>
        <end position="258"/>
    </location>
</feature>
<evidence type="ECO:0000256" key="1">
    <source>
        <dbReference type="SAM" id="MobiDB-lite"/>
    </source>
</evidence>
<comment type="caution">
    <text evidence="4">The sequence shown here is derived from an EMBL/GenBank/DDBJ whole genome shotgun (WGS) entry which is preliminary data.</text>
</comment>
<evidence type="ECO:0000256" key="2">
    <source>
        <dbReference type="SAM" id="Phobius"/>
    </source>
</evidence>
<dbReference type="Proteomes" id="UP000275267">
    <property type="component" value="Unassembled WGS sequence"/>
</dbReference>
<sequence length="263" mass="28782">MLSIALIILLVNPNLYRPAIRSHALSVCTAAGLFGLLGAYAAGSTQHSKTSIYTFVLVAVVICFIGLLFLVFLFAGSSTQAAVPTIGNNNTTQEQAMEASSEQKEATKKKKEKKRIHAMRKYLMFLGILVASVTYQAGLEPPGRAWQSGGDGHEAGNPVMHDNRRPRYLAFFYSNSTSFMASIVVILLLLVPKKIFENQTELSRWLVVMNTTIVLDLLGLLGAYAAGSSRGWKTSVYVFVLVIAVAAYMAIHLFLSWISKRSN</sequence>
<protein>
    <recommendedName>
        <fullName evidence="3">PGG domain-containing protein</fullName>
    </recommendedName>
</protein>
<proteinExistence type="predicted"/>
<dbReference type="GO" id="GO:0016020">
    <property type="term" value="C:membrane"/>
    <property type="evidence" value="ECO:0007669"/>
    <property type="project" value="TreeGrafter"/>
</dbReference>
<feature type="transmembrane region" description="Helical" evidence="2">
    <location>
        <begin position="168"/>
        <end position="190"/>
    </location>
</feature>
<feature type="transmembrane region" description="Helical" evidence="2">
    <location>
        <begin position="202"/>
        <end position="224"/>
    </location>
</feature>
<keyword evidence="2" id="KW-0472">Membrane</keyword>
<dbReference type="EMBL" id="PQIB02000017">
    <property type="protein sequence ID" value="RLM57769.1"/>
    <property type="molecule type" value="Genomic_DNA"/>
</dbReference>
<dbReference type="STRING" id="4540.A0A3L6PKC9"/>
<gene>
    <name evidence="4" type="ORF">C2845_PM18G02760</name>
</gene>
<dbReference type="OrthoDB" id="694075at2759"/>
<dbReference type="SUPFAM" id="SSF103473">
    <property type="entry name" value="MFS general substrate transporter"/>
    <property type="match status" value="1"/>
</dbReference>
<organism evidence="4 5">
    <name type="scientific">Panicum miliaceum</name>
    <name type="common">Proso millet</name>
    <name type="synonym">Broomcorn millet</name>
    <dbReference type="NCBI Taxonomy" id="4540"/>
    <lineage>
        <taxon>Eukaryota</taxon>
        <taxon>Viridiplantae</taxon>
        <taxon>Streptophyta</taxon>
        <taxon>Embryophyta</taxon>
        <taxon>Tracheophyta</taxon>
        <taxon>Spermatophyta</taxon>
        <taxon>Magnoliopsida</taxon>
        <taxon>Liliopsida</taxon>
        <taxon>Poales</taxon>
        <taxon>Poaceae</taxon>
        <taxon>PACMAD clade</taxon>
        <taxon>Panicoideae</taxon>
        <taxon>Panicodae</taxon>
        <taxon>Paniceae</taxon>
        <taxon>Panicinae</taxon>
        <taxon>Panicum</taxon>
        <taxon>Panicum sect. Panicum</taxon>
    </lineage>
</organism>